<accession>A0A8S0QDE6</accession>
<sequence length="107" mass="12171">MSPTYKELYRRMKNVVWVELAFQEDQPPSTLKPVRINSEFDNQNLVCTDIEAEEVGVAESRIFDVDSERHDVEENTQFEDSDSMDGFTTSASEGENCTIIILVICSS</sequence>
<evidence type="ECO:0000313" key="3">
    <source>
        <dbReference type="Proteomes" id="UP000594638"/>
    </source>
</evidence>
<evidence type="ECO:0000313" key="2">
    <source>
        <dbReference type="EMBL" id="CAA2965440.1"/>
    </source>
</evidence>
<organism evidence="2 3">
    <name type="scientific">Olea europaea subsp. europaea</name>
    <dbReference type="NCBI Taxonomy" id="158383"/>
    <lineage>
        <taxon>Eukaryota</taxon>
        <taxon>Viridiplantae</taxon>
        <taxon>Streptophyta</taxon>
        <taxon>Embryophyta</taxon>
        <taxon>Tracheophyta</taxon>
        <taxon>Spermatophyta</taxon>
        <taxon>Magnoliopsida</taxon>
        <taxon>eudicotyledons</taxon>
        <taxon>Gunneridae</taxon>
        <taxon>Pentapetalae</taxon>
        <taxon>asterids</taxon>
        <taxon>lamiids</taxon>
        <taxon>Lamiales</taxon>
        <taxon>Oleaceae</taxon>
        <taxon>Oleeae</taxon>
        <taxon>Olea</taxon>
    </lineage>
</organism>
<proteinExistence type="predicted"/>
<comment type="caution">
    <text evidence="2">The sequence shown here is derived from an EMBL/GenBank/DDBJ whole genome shotgun (WGS) entry which is preliminary data.</text>
</comment>
<dbReference type="EMBL" id="CACTIH010001842">
    <property type="protein sequence ID" value="CAA2965440.1"/>
    <property type="molecule type" value="Genomic_DNA"/>
</dbReference>
<gene>
    <name evidence="2" type="ORF">OLEA9_A106736</name>
</gene>
<feature type="region of interest" description="Disordered" evidence="1">
    <location>
        <begin position="69"/>
        <end position="90"/>
    </location>
</feature>
<dbReference type="Proteomes" id="UP000594638">
    <property type="component" value="Unassembled WGS sequence"/>
</dbReference>
<keyword evidence="3" id="KW-1185">Reference proteome</keyword>
<dbReference type="AlphaFoldDB" id="A0A8S0QDE6"/>
<dbReference type="Gramene" id="OE9A106736T1">
    <property type="protein sequence ID" value="OE9A106736C1"/>
    <property type="gene ID" value="OE9A106736"/>
</dbReference>
<name>A0A8S0QDE6_OLEEU</name>
<feature type="compositionally biased region" description="Acidic residues" evidence="1">
    <location>
        <begin position="74"/>
        <end position="83"/>
    </location>
</feature>
<evidence type="ECO:0000256" key="1">
    <source>
        <dbReference type="SAM" id="MobiDB-lite"/>
    </source>
</evidence>
<reference evidence="2 3" key="1">
    <citation type="submission" date="2019-12" db="EMBL/GenBank/DDBJ databases">
        <authorList>
            <person name="Alioto T."/>
            <person name="Alioto T."/>
            <person name="Gomez Garrido J."/>
        </authorList>
    </citation>
    <scope>NUCLEOTIDE SEQUENCE [LARGE SCALE GENOMIC DNA]</scope>
</reference>
<protein>
    <submittedName>
        <fullName evidence="2">Uncharacterized protein</fullName>
    </submittedName>
</protein>